<keyword evidence="6" id="KW-0677">Repeat</keyword>
<evidence type="ECO:0000256" key="5">
    <source>
        <dbReference type="ARBA" id="ARBA00022692"/>
    </source>
</evidence>
<dbReference type="AlphaFoldDB" id="A0A429XCT2"/>
<name>A0A429XCT2_SIMTE</name>
<evidence type="ECO:0000256" key="2">
    <source>
        <dbReference type="ARBA" id="ARBA00022475"/>
    </source>
</evidence>
<dbReference type="SUPFAM" id="SSF56024">
    <property type="entry name" value="Phospholipase D/nuclease"/>
    <property type="match status" value="2"/>
</dbReference>
<dbReference type="InterPro" id="IPR022924">
    <property type="entry name" value="Cardiolipin_synthase"/>
</dbReference>
<evidence type="ECO:0000256" key="4">
    <source>
        <dbReference type="ARBA" id="ARBA00022679"/>
    </source>
</evidence>
<protein>
    <recommendedName>
        <fullName evidence="13 14">Cardiolipin synthase</fullName>
        <shortName evidence="13">CL synthase</shortName>
        <ecNumber evidence="13 14">2.7.8.-</ecNumber>
    </recommendedName>
</protein>
<dbReference type="EC" id="2.7.8.-" evidence="13 14"/>
<dbReference type="OrthoDB" id="9762009at2"/>
<dbReference type="InterPro" id="IPR027379">
    <property type="entry name" value="CLS_N"/>
</dbReference>
<feature type="active site" evidence="13">
    <location>
        <position position="227"/>
    </location>
</feature>
<dbReference type="PROSITE" id="PS50035">
    <property type="entry name" value="PLD"/>
    <property type="match status" value="2"/>
</dbReference>
<evidence type="ECO:0000256" key="7">
    <source>
        <dbReference type="ARBA" id="ARBA00022989"/>
    </source>
</evidence>
<dbReference type="SMART" id="SM00155">
    <property type="entry name" value="PLDc"/>
    <property type="match status" value="2"/>
</dbReference>
<organism evidence="16 17">
    <name type="scientific">Siminovitchia terrae</name>
    <name type="common">Bacillus terrae</name>
    <dbReference type="NCBI Taxonomy" id="1914933"/>
    <lineage>
        <taxon>Bacteria</taxon>
        <taxon>Bacillati</taxon>
        <taxon>Bacillota</taxon>
        <taxon>Bacilli</taxon>
        <taxon>Bacillales</taxon>
        <taxon>Bacillaceae</taxon>
        <taxon>Siminovitchia</taxon>
    </lineage>
</organism>
<evidence type="ECO:0000256" key="14">
    <source>
        <dbReference type="NCBIfam" id="TIGR04265"/>
    </source>
</evidence>
<feature type="active site" evidence="13">
    <location>
        <position position="402"/>
    </location>
</feature>
<evidence type="ECO:0000256" key="1">
    <source>
        <dbReference type="ARBA" id="ARBA00004651"/>
    </source>
</evidence>
<evidence type="ECO:0000256" key="11">
    <source>
        <dbReference type="ARBA" id="ARBA00023264"/>
    </source>
</evidence>
<feature type="transmembrane region" description="Helical" evidence="13">
    <location>
        <begin position="6"/>
        <end position="28"/>
    </location>
</feature>
<keyword evidence="10 13" id="KW-0594">Phospholipid biosynthesis</keyword>
<feature type="transmembrane region" description="Helical" evidence="13">
    <location>
        <begin position="35"/>
        <end position="57"/>
    </location>
</feature>
<evidence type="ECO:0000256" key="12">
    <source>
        <dbReference type="ARBA" id="ARBA00057569"/>
    </source>
</evidence>
<dbReference type="NCBIfam" id="TIGR04265">
    <property type="entry name" value="bac_cardiolipin"/>
    <property type="match status" value="1"/>
</dbReference>
<keyword evidence="9 13" id="KW-0472">Membrane</keyword>
<keyword evidence="5 13" id="KW-0812">Transmembrane</keyword>
<dbReference type="InterPro" id="IPR001736">
    <property type="entry name" value="PLipase_D/transphosphatidylase"/>
</dbReference>
<evidence type="ECO:0000256" key="3">
    <source>
        <dbReference type="ARBA" id="ARBA00022516"/>
    </source>
</evidence>
<dbReference type="CDD" id="cd09110">
    <property type="entry name" value="PLDc_CLS_1"/>
    <property type="match status" value="1"/>
</dbReference>
<evidence type="ECO:0000256" key="6">
    <source>
        <dbReference type="ARBA" id="ARBA00022737"/>
    </source>
</evidence>
<dbReference type="Gene3D" id="3.30.870.10">
    <property type="entry name" value="Endonuclease Chain A"/>
    <property type="match status" value="2"/>
</dbReference>
<dbReference type="FunFam" id="3.30.870.10:FF:000021">
    <property type="entry name" value="Cardiolipin synthase"/>
    <property type="match status" value="1"/>
</dbReference>
<dbReference type="InterPro" id="IPR025202">
    <property type="entry name" value="PLD-like_dom"/>
</dbReference>
<accession>A0A429XCT2</accession>
<evidence type="ECO:0000259" key="15">
    <source>
        <dbReference type="PROSITE" id="PS50035"/>
    </source>
</evidence>
<evidence type="ECO:0000256" key="13">
    <source>
        <dbReference type="HAMAP-Rule" id="MF_01916"/>
    </source>
</evidence>
<evidence type="ECO:0000256" key="10">
    <source>
        <dbReference type="ARBA" id="ARBA00023209"/>
    </source>
</evidence>
<evidence type="ECO:0000256" key="8">
    <source>
        <dbReference type="ARBA" id="ARBA00023098"/>
    </source>
</evidence>
<gene>
    <name evidence="16" type="primary">cls</name>
    <name evidence="16" type="ORF">D5F11_004250</name>
</gene>
<evidence type="ECO:0000256" key="9">
    <source>
        <dbReference type="ARBA" id="ARBA00023136"/>
    </source>
</evidence>
<comment type="function">
    <text evidence="12 13">Catalyzes the reversible phosphatidyl group transfer from one phosphatidylglycerol molecule to another to form cardiolipin (CL) (diphosphatidylglycerol) and glycerol.</text>
</comment>
<keyword evidence="11 13" id="KW-1208">Phospholipid metabolism</keyword>
<feature type="active site" evidence="13">
    <location>
        <position position="225"/>
    </location>
</feature>
<dbReference type="GO" id="GO:0032049">
    <property type="term" value="P:cardiolipin biosynthetic process"/>
    <property type="evidence" value="ECO:0007669"/>
    <property type="project" value="UniProtKB-UniRule"/>
</dbReference>
<dbReference type="GO" id="GO:0008808">
    <property type="term" value="F:cardiolipin synthase activity"/>
    <property type="evidence" value="ECO:0007669"/>
    <property type="project" value="UniProtKB-UniRule"/>
</dbReference>
<dbReference type="Pfam" id="PF13396">
    <property type="entry name" value="PLDc_N"/>
    <property type="match status" value="1"/>
</dbReference>
<dbReference type="FunFam" id="3.30.870.10:FF:000014">
    <property type="entry name" value="Cardiolipin synthase"/>
    <property type="match status" value="1"/>
</dbReference>
<keyword evidence="4 13" id="KW-0808">Transferase</keyword>
<proteinExistence type="inferred from homology"/>
<sequence>MTFVAISTPLLIIFLILNIALASFVIFLERRDASATWAWLLVLLFIPVVGFILYLIFGQNLSRKKIFEWKDKKKIGIMEITDTQISMLRDGDFPFHDHKTAQYKDLIYMLLVNDSAVLTQDNKVDIFTDGNEKFHSLMADIRRAKNHIHLVYYIMRNDKLGNELLTLLVEKAKEGVEVRVLYDAMGSRRLPRKFFRPLLDAGGRVSAFFPAIIPHLNLQVNYRNHRKLVIIDGTVGYIGGFNIGDEYLGLNKKFGYWRDTHLRIFGKAVFAMQTRFILDWNQASSNKISYEDRLFPEMKPIGDTDVQIVSSGPDSEWEQIKYGYIKLINSAKDYILIQTPYFIPDSSVLDALKIAVLSGVDVRLMIPNKPDHIFVYWATYSYVGDLLKTGAKVFLYENGFIHAKTMIADGKIASVGTANIDMRSFRLNFEVNAFLYDQELVQELVDIFNEDVSLSRELTFKQYLKRPKIIRFKESVSRLLSPIL</sequence>
<dbReference type="Proteomes" id="UP000287296">
    <property type="component" value="Unassembled WGS sequence"/>
</dbReference>
<dbReference type="GO" id="GO:0005886">
    <property type="term" value="C:plasma membrane"/>
    <property type="evidence" value="ECO:0007669"/>
    <property type="project" value="UniProtKB-SubCell"/>
</dbReference>
<comment type="caution">
    <text evidence="16">The sequence shown here is derived from an EMBL/GenBank/DDBJ whole genome shotgun (WGS) entry which is preliminary data.</text>
</comment>
<feature type="active site" evidence="13">
    <location>
        <position position="232"/>
    </location>
</feature>
<feature type="active site" evidence="13">
    <location>
        <position position="404"/>
    </location>
</feature>
<dbReference type="RefSeq" id="WP_120116059.1">
    <property type="nucleotide sequence ID" value="NZ_QYTW02000002.1"/>
</dbReference>
<evidence type="ECO:0000313" key="16">
    <source>
        <dbReference type="EMBL" id="RST61258.1"/>
    </source>
</evidence>
<keyword evidence="2 13" id="KW-1003">Cell membrane</keyword>
<keyword evidence="7 13" id="KW-1133">Transmembrane helix</keyword>
<dbReference type="PANTHER" id="PTHR21248">
    <property type="entry name" value="CARDIOLIPIN SYNTHASE"/>
    <property type="match status" value="1"/>
</dbReference>
<dbReference type="HAMAP" id="MF_01916">
    <property type="entry name" value="Cardiolipin_synth_Cls"/>
    <property type="match status" value="1"/>
</dbReference>
<feature type="domain" description="PLD phosphodiesterase" evidence="15">
    <location>
        <begin position="220"/>
        <end position="247"/>
    </location>
</feature>
<feature type="active site" evidence="13">
    <location>
        <position position="409"/>
    </location>
</feature>
<comment type="similarity">
    <text evidence="13">Belongs to the phospholipase D family. Cardiolipin synthase subfamily.</text>
</comment>
<reference evidence="16 17" key="1">
    <citation type="submission" date="2018-12" db="EMBL/GenBank/DDBJ databases">
        <authorList>
            <person name="Sun L."/>
            <person name="Chen Z."/>
        </authorList>
    </citation>
    <scope>NUCLEOTIDE SEQUENCE [LARGE SCALE GENOMIC DNA]</scope>
    <source>
        <strain evidence="16 17">LMG 29736</strain>
    </source>
</reference>
<dbReference type="EMBL" id="QYTW02000002">
    <property type="protein sequence ID" value="RST61258.1"/>
    <property type="molecule type" value="Genomic_DNA"/>
</dbReference>
<comment type="catalytic activity">
    <reaction evidence="13">
        <text>2 a 1,2-diacyl-sn-glycero-3-phospho-(1'-sn-glycerol) = a cardiolipin + glycerol</text>
        <dbReference type="Rhea" id="RHEA:31451"/>
        <dbReference type="ChEBI" id="CHEBI:17754"/>
        <dbReference type="ChEBI" id="CHEBI:62237"/>
        <dbReference type="ChEBI" id="CHEBI:64716"/>
    </reaction>
</comment>
<comment type="subcellular location">
    <subcellularLocation>
        <location evidence="1 13">Cell membrane</location>
        <topology evidence="1 13">Multi-pass membrane protein</topology>
    </subcellularLocation>
</comment>
<keyword evidence="8 13" id="KW-0443">Lipid metabolism</keyword>
<keyword evidence="3 13" id="KW-0444">Lipid biosynthesis</keyword>
<dbReference type="Pfam" id="PF13091">
    <property type="entry name" value="PLDc_2"/>
    <property type="match status" value="2"/>
</dbReference>
<evidence type="ECO:0000313" key="17">
    <source>
        <dbReference type="Proteomes" id="UP000287296"/>
    </source>
</evidence>
<dbReference type="CDD" id="cd09112">
    <property type="entry name" value="PLDc_CLS_2"/>
    <property type="match status" value="1"/>
</dbReference>
<feature type="domain" description="PLD phosphodiesterase" evidence="15">
    <location>
        <begin position="397"/>
        <end position="424"/>
    </location>
</feature>
<dbReference type="PANTHER" id="PTHR21248:SF22">
    <property type="entry name" value="PHOSPHOLIPASE D"/>
    <property type="match status" value="1"/>
</dbReference>
<dbReference type="InterPro" id="IPR030874">
    <property type="entry name" value="Cardiolipin_synth_Firmi"/>
</dbReference>